<dbReference type="InterPro" id="IPR006076">
    <property type="entry name" value="FAD-dep_OxRdtase"/>
</dbReference>
<keyword evidence="4" id="KW-1185">Reference proteome</keyword>
<evidence type="ECO:0000313" key="3">
    <source>
        <dbReference type="EMBL" id="PZF75444.1"/>
    </source>
</evidence>
<feature type="domain" description="FAD dependent oxidoreductase" evidence="2">
    <location>
        <begin position="35"/>
        <end position="386"/>
    </location>
</feature>
<dbReference type="EMBL" id="QKVK01000010">
    <property type="protein sequence ID" value="PZF75444.1"/>
    <property type="molecule type" value="Genomic_DNA"/>
</dbReference>
<dbReference type="GO" id="GO:0016491">
    <property type="term" value="F:oxidoreductase activity"/>
    <property type="evidence" value="ECO:0007669"/>
    <property type="project" value="UniProtKB-KW"/>
</dbReference>
<dbReference type="SUPFAM" id="SSF51905">
    <property type="entry name" value="FAD/NAD(P)-binding domain"/>
    <property type="match status" value="1"/>
</dbReference>
<dbReference type="Gene3D" id="3.30.9.10">
    <property type="entry name" value="D-Amino Acid Oxidase, subunit A, domain 2"/>
    <property type="match status" value="1"/>
</dbReference>
<keyword evidence="1" id="KW-0560">Oxidoreductase</keyword>
<proteinExistence type="predicted"/>
<dbReference type="PANTHER" id="PTHR13847:SF281">
    <property type="entry name" value="FAD DEPENDENT OXIDOREDUCTASE DOMAIN-CONTAINING PROTEIN"/>
    <property type="match status" value="1"/>
</dbReference>
<evidence type="ECO:0000256" key="1">
    <source>
        <dbReference type="ARBA" id="ARBA00023002"/>
    </source>
</evidence>
<comment type="caution">
    <text evidence="3">The sequence shown here is derived from an EMBL/GenBank/DDBJ whole genome shotgun (WGS) entry which is preliminary data.</text>
</comment>
<protein>
    <submittedName>
        <fullName evidence="3">FAD-dependent oxidoreductase</fullName>
    </submittedName>
</protein>
<evidence type="ECO:0000259" key="2">
    <source>
        <dbReference type="Pfam" id="PF01266"/>
    </source>
</evidence>
<dbReference type="AlphaFoldDB" id="A0A2W2B565"/>
<sequence length="435" mass="48250">MNSAIFTKDFKPRPFWWEAHEPKPLPEVDLPKQARVVIVGAGYAGLNAALELNREGLDCIVLDANEPGFGGSSRNGGMVSGGVNVGKRYMAKAMSDAEAAPFLNDAADAFSHVETLIARENIDCGWHRAGYFLGAWCKSHYDSMAHKVELLNETAKSEAYIVPPERQREEIGSDYYRGGMVVGRAGHLHPALFFKGLLDLCQQRNIPIATKTPATKLTQTGSGWRVDTPRGSIEAGDVIIATNGYTGDVTPELKRRVVPVGSYIIATEELPPDLAATISPKNRSFADTRRVLTYYRMSPDGRRLIFGGRAKFGHTDPVETAPILYGFMTDRFPQLKGSKITHAWTGNVAFTLDEMPHMGKFDNMHYALGCNGSGVAMMSYLGHQTARKIAGKVNHVCAFDRPEFPDHALYTGNTWFLPWIGRYFRTRDWLDRRFG</sequence>
<dbReference type="Proteomes" id="UP000248795">
    <property type="component" value="Unassembled WGS sequence"/>
</dbReference>
<gene>
    <name evidence="3" type="ORF">DK847_18170</name>
</gene>
<accession>A0A2W2B565</accession>
<organism evidence="3 4">
    <name type="scientific">Aestuariivirga litoralis</name>
    <dbReference type="NCBI Taxonomy" id="2650924"/>
    <lineage>
        <taxon>Bacteria</taxon>
        <taxon>Pseudomonadati</taxon>
        <taxon>Pseudomonadota</taxon>
        <taxon>Alphaproteobacteria</taxon>
        <taxon>Hyphomicrobiales</taxon>
        <taxon>Aestuariivirgaceae</taxon>
        <taxon>Aestuariivirga</taxon>
    </lineage>
</organism>
<evidence type="ECO:0000313" key="4">
    <source>
        <dbReference type="Proteomes" id="UP000248795"/>
    </source>
</evidence>
<dbReference type="Gene3D" id="3.50.50.60">
    <property type="entry name" value="FAD/NAD(P)-binding domain"/>
    <property type="match status" value="1"/>
</dbReference>
<dbReference type="Pfam" id="PF01266">
    <property type="entry name" value="DAO"/>
    <property type="match status" value="1"/>
</dbReference>
<dbReference type="GO" id="GO:0005737">
    <property type="term" value="C:cytoplasm"/>
    <property type="evidence" value="ECO:0007669"/>
    <property type="project" value="TreeGrafter"/>
</dbReference>
<dbReference type="RefSeq" id="WP_111199964.1">
    <property type="nucleotide sequence ID" value="NZ_QKVK01000010.1"/>
</dbReference>
<name>A0A2W2B565_9HYPH</name>
<reference evidence="4" key="1">
    <citation type="submission" date="2018-06" db="EMBL/GenBank/DDBJ databases">
        <title>Aestuariibacter litoralis strain KCTC 52945T.</title>
        <authorList>
            <person name="Li X."/>
            <person name="Salam N."/>
            <person name="Li J.-L."/>
            <person name="Chen Y.-M."/>
            <person name="Yang Z.-W."/>
            <person name="Zhang L.-Y."/>
            <person name="Han M.-X."/>
            <person name="Xiao M."/>
            <person name="Li W.-J."/>
        </authorList>
    </citation>
    <scope>NUCLEOTIDE SEQUENCE [LARGE SCALE GENOMIC DNA]</scope>
    <source>
        <strain evidence="4">KCTC 52945</strain>
    </source>
</reference>
<dbReference type="PANTHER" id="PTHR13847">
    <property type="entry name" value="SARCOSINE DEHYDROGENASE-RELATED"/>
    <property type="match status" value="1"/>
</dbReference>
<dbReference type="InterPro" id="IPR036188">
    <property type="entry name" value="FAD/NAD-bd_sf"/>
</dbReference>